<keyword evidence="11 13" id="KW-0807">Transducer</keyword>
<dbReference type="EMBL" id="JBHFQA010000021">
    <property type="protein sequence ID" value="KAL2080418.1"/>
    <property type="molecule type" value="Genomic_DNA"/>
</dbReference>
<dbReference type="PANTHER" id="PTHR22750">
    <property type="entry name" value="G-PROTEIN COUPLED RECEPTOR"/>
    <property type="match status" value="1"/>
</dbReference>
<evidence type="ECO:0000313" key="16">
    <source>
        <dbReference type="EMBL" id="KAL2080418.1"/>
    </source>
</evidence>
<keyword evidence="8" id="KW-0564">Palmitate</keyword>
<evidence type="ECO:0000256" key="13">
    <source>
        <dbReference type="RuleBase" id="RU000688"/>
    </source>
</evidence>
<evidence type="ECO:0000256" key="5">
    <source>
        <dbReference type="ARBA" id="ARBA00022989"/>
    </source>
</evidence>
<dbReference type="PROSITE" id="PS00237">
    <property type="entry name" value="G_PROTEIN_RECEP_F1_1"/>
    <property type="match status" value="1"/>
</dbReference>
<keyword evidence="3" id="KW-0597">Phosphoprotein</keyword>
<feature type="transmembrane region" description="Helical" evidence="14">
    <location>
        <begin position="63"/>
        <end position="86"/>
    </location>
</feature>
<dbReference type="PRINTS" id="PR00237">
    <property type="entry name" value="GPCRRHODOPSN"/>
</dbReference>
<keyword evidence="4 13" id="KW-0812">Transmembrane</keyword>
<evidence type="ECO:0000313" key="17">
    <source>
        <dbReference type="Proteomes" id="UP001591681"/>
    </source>
</evidence>
<protein>
    <recommendedName>
        <fullName evidence="15">G-protein coupled receptors family 1 profile domain-containing protein</fullName>
    </recommendedName>
</protein>
<keyword evidence="2" id="KW-1003">Cell membrane</keyword>
<dbReference type="PRINTS" id="PR00644">
    <property type="entry name" value="GPRORPHANR"/>
</dbReference>
<dbReference type="GO" id="GO:0004930">
    <property type="term" value="F:G protein-coupled receptor activity"/>
    <property type="evidence" value="ECO:0007669"/>
    <property type="project" value="UniProtKB-KW"/>
</dbReference>
<dbReference type="Proteomes" id="UP001591681">
    <property type="component" value="Unassembled WGS sequence"/>
</dbReference>
<feature type="domain" description="G-protein coupled receptors family 1 profile" evidence="15">
    <location>
        <begin position="45"/>
        <end position="295"/>
    </location>
</feature>
<keyword evidence="9 13" id="KW-0675">Receptor</keyword>
<dbReference type="PROSITE" id="PS50262">
    <property type="entry name" value="G_PROTEIN_RECEP_F1_2"/>
    <property type="match status" value="1"/>
</dbReference>
<evidence type="ECO:0000256" key="8">
    <source>
        <dbReference type="ARBA" id="ARBA00023139"/>
    </source>
</evidence>
<comment type="subcellular location">
    <subcellularLocation>
        <location evidence="1">Cell membrane</location>
        <topology evidence="1">Multi-pass membrane protein</topology>
    </subcellularLocation>
</comment>
<evidence type="ECO:0000256" key="6">
    <source>
        <dbReference type="ARBA" id="ARBA00023040"/>
    </source>
</evidence>
<evidence type="ECO:0000256" key="9">
    <source>
        <dbReference type="ARBA" id="ARBA00023170"/>
    </source>
</evidence>
<feature type="transmembrane region" description="Helical" evidence="14">
    <location>
        <begin position="141"/>
        <end position="161"/>
    </location>
</feature>
<evidence type="ECO:0000256" key="11">
    <source>
        <dbReference type="ARBA" id="ARBA00023224"/>
    </source>
</evidence>
<dbReference type="InterPro" id="IPR017452">
    <property type="entry name" value="GPCR_Rhodpsn_7TM"/>
</dbReference>
<keyword evidence="5 14" id="KW-1133">Transmembrane helix</keyword>
<comment type="caution">
    <text evidence="16">The sequence shown here is derived from an EMBL/GenBank/DDBJ whole genome shotgun (WGS) entry which is preliminary data.</text>
</comment>
<feature type="transmembrane region" description="Helical" evidence="14">
    <location>
        <begin position="98"/>
        <end position="120"/>
    </location>
</feature>
<dbReference type="SUPFAM" id="SSF81321">
    <property type="entry name" value="Family A G protein-coupled receptor-like"/>
    <property type="match status" value="1"/>
</dbReference>
<dbReference type="InterPro" id="IPR000276">
    <property type="entry name" value="GPCR_Rhodpsn"/>
</dbReference>
<accession>A0ABD1J3D2</accession>
<feature type="transmembrane region" description="Helical" evidence="14">
    <location>
        <begin position="247"/>
        <end position="266"/>
    </location>
</feature>
<organism evidence="16 17">
    <name type="scientific">Coilia grayii</name>
    <name type="common">Gray's grenadier anchovy</name>
    <dbReference type="NCBI Taxonomy" id="363190"/>
    <lineage>
        <taxon>Eukaryota</taxon>
        <taxon>Metazoa</taxon>
        <taxon>Chordata</taxon>
        <taxon>Craniata</taxon>
        <taxon>Vertebrata</taxon>
        <taxon>Euteleostomi</taxon>
        <taxon>Actinopterygii</taxon>
        <taxon>Neopterygii</taxon>
        <taxon>Teleostei</taxon>
        <taxon>Clupei</taxon>
        <taxon>Clupeiformes</taxon>
        <taxon>Clupeoidei</taxon>
        <taxon>Engraulidae</taxon>
        <taxon>Coilinae</taxon>
        <taxon>Coilia</taxon>
    </lineage>
</organism>
<evidence type="ECO:0000256" key="1">
    <source>
        <dbReference type="ARBA" id="ARBA00004651"/>
    </source>
</evidence>
<name>A0ABD1J3D2_9TELE</name>
<evidence type="ECO:0000256" key="4">
    <source>
        <dbReference type="ARBA" id="ARBA00022692"/>
    </source>
</evidence>
<evidence type="ECO:0000256" key="12">
    <source>
        <dbReference type="ARBA" id="ARBA00023288"/>
    </source>
</evidence>
<evidence type="ECO:0000256" key="10">
    <source>
        <dbReference type="ARBA" id="ARBA00023180"/>
    </source>
</evidence>
<comment type="similarity">
    <text evidence="13">Belongs to the G-protein coupled receptor 1 family.</text>
</comment>
<feature type="transmembrane region" description="Helical" evidence="14">
    <location>
        <begin position="194"/>
        <end position="215"/>
    </location>
</feature>
<gene>
    <name evidence="16" type="ORF">ACEWY4_024211</name>
</gene>
<reference evidence="16 17" key="1">
    <citation type="submission" date="2024-09" db="EMBL/GenBank/DDBJ databases">
        <title>A chromosome-level genome assembly of Gray's grenadier anchovy, Coilia grayii.</title>
        <authorList>
            <person name="Fu Z."/>
        </authorList>
    </citation>
    <scope>NUCLEOTIDE SEQUENCE [LARGE SCALE GENOMIC DNA]</scope>
    <source>
        <strain evidence="16">G4</strain>
        <tissue evidence="16">Muscle</tissue>
    </source>
</reference>
<evidence type="ECO:0000259" key="15">
    <source>
        <dbReference type="PROSITE" id="PS50262"/>
    </source>
</evidence>
<evidence type="ECO:0000256" key="14">
    <source>
        <dbReference type="SAM" id="Phobius"/>
    </source>
</evidence>
<dbReference type="Gene3D" id="1.20.1070.10">
    <property type="entry name" value="Rhodopsin 7-helix transmembrane proteins"/>
    <property type="match status" value="1"/>
</dbReference>
<evidence type="ECO:0000256" key="7">
    <source>
        <dbReference type="ARBA" id="ARBA00023136"/>
    </source>
</evidence>
<keyword evidence="7 14" id="KW-0472">Membrane</keyword>
<evidence type="ECO:0000256" key="2">
    <source>
        <dbReference type="ARBA" id="ARBA00022475"/>
    </source>
</evidence>
<sequence>MDENDTGLAWLQQYPPILNSKTKAYTPVTLWDYAECMSGILICCENGIVVAAILSSHLLRAPMFLLIGSLAWADSLAGVGLVLRFLSRVSAHSEVLSMASVCVCVGALCASVCSQLGITLDRFLSLRCALTYDSHRHRTHTRAALAFAWFLAALQGALPLLGVTCALDSLDSLSSAHFNPSACSIVQPLTRIHLSVLCGGFLLILAVMVQLNAHICKVVRRHARMIALQRHTLPHAHTPTRCRTHTLALSFATFASCWLPFTIYGLLGDGSAPGRYTYATLVPVATHSLINPLIYAYRNTHIRKVLLKSFGCSHTHLQNTHTPSDV</sequence>
<evidence type="ECO:0000256" key="3">
    <source>
        <dbReference type="ARBA" id="ARBA00022553"/>
    </source>
</evidence>
<dbReference type="AlphaFoldDB" id="A0ABD1J3D2"/>
<keyword evidence="6 13" id="KW-0297">G-protein coupled receptor</keyword>
<dbReference type="Pfam" id="PF00001">
    <property type="entry name" value="7tm_1"/>
    <property type="match status" value="1"/>
</dbReference>
<proteinExistence type="inferred from homology"/>
<feature type="transmembrane region" description="Helical" evidence="14">
    <location>
        <begin position="278"/>
        <end position="297"/>
    </location>
</feature>
<keyword evidence="17" id="KW-1185">Reference proteome</keyword>
<dbReference type="InterPro" id="IPR000723">
    <property type="entry name" value="GPR_3/6/12_orphan"/>
</dbReference>
<keyword evidence="12" id="KW-0449">Lipoprotein</keyword>
<dbReference type="GO" id="GO:0005886">
    <property type="term" value="C:plasma membrane"/>
    <property type="evidence" value="ECO:0007669"/>
    <property type="project" value="UniProtKB-SubCell"/>
</dbReference>
<keyword evidence="10" id="KW-0325">Glycoprotein</keyword>